<protein>
    <submittedName>
        <fullName evidence="7">ABC transporter permease</fullName>
    </submittedName>
</protein>
<evidence type="ECO:0000256" key="3">
    <source>
        <dbReference type="ARBA" id="ARBA00022989"/>
    </source>
</evidence>
<name>A0A850R0X3_9LACO</name>
<reference evidence="7 8" key="1">
    <citation type="submission" date="2020-06" db="EMBL/GenBank/DDBJ databases">
        <authorList>
            <person name="Kang J."/>
        </authorList>
    </citation>
    <scope>NUCLEOTIDE SEQUENCE [LARGE SCALE GENOMIC DNA]</scope>
    <source>
        <strain evidence="7 8">DCY120</strain>
    </source>
</reference>
<accession>A0A850R0X3</accession>
<keyword evidence="8" id="KW-1185">Reference proteome</keyword>
<dbReference type="AlphaFoldDB" id="A0A850R0X3"/>
<keyword evidence="2 5" id="KW-0812">Transmembrane</keyword>
<keyword evidence="3 5" id="KW-1133">Transmembrane helix</keyword>
<evidence type="ECO:0000256" key="5">
    <source>
        <dbReference type="SAM" id="Phobius"/>
    </source>
</evidence>
<evidence type="ECO:0000313" key="7">
    <source>
        <dbReference type="EMBL" id="NVY96729.1"/>
    </source>
</evidence>
<evidence type="ECO:0000313" key="8">
    <source>
        <dbReference type="Proteomes" id="UP000563523"/>
    </source>
</evidence>
<feature type="transmembrane region" description="Helical" evidence="5">
    <location>
        <begin position="365"/>
        <end position="388"/>
    </location>
</feature>
<dbReference type="GO" id="GO:0140359">
    <property type="term" value="F:ABC-type transporter activity"/>
    <property type="evidence" value="ECO:0007669"/>
    <property type="project" value="InterPro"/>
</dbReference>
<dbReference type="Pfam" id="PF12698">
    <property type="entry name" value="ABC2_membrane_3"/>
    <property type="match status" value="1"/>
</dbReference>
<feature type="transmembrane region" description="Helical" evidence="5">
    <location>
        <begin position="222"/>
        <end position="248"/>
    </location>
</feature>
<evidence type="ECO:0000259" key="6">
    <source>
        <dbReference type="Pfam" id="PF12698"/>
    </source>
</evidence>
<dbReference type="RefSeq" id="WP_176942893.1">
    <property type="nucleotide sequence ID" value="NZ_JABZEC010000005.1"/>
</dbReference>
<comment type="caution">
    <text evidence="7">The sequence shown here is derived from an EMBL/GenBank/DDBJ whole genome shotgun (WGS) entry which is preliminary data.</text>
</comment>
<feature type="transmembrane region" description="Helical" evidence="5">
    <location>
        <begin position="335"/>
        <end position="353"/>
    </location>
</feature>
<dbReference type="Proteomes" id="UP000563523">
    <property type="component" value="Unassembled WGS sequence"/>
</dbReference>
<organism evidence="7 8">
    <name type="scientific">Bombilactobacillus apium</name>
    <dbReference type="NCBI Taxonomy" id="2675299"/>
    <lineage>
        <taxon>Bacteria</taxon>
        <taxon>Bacillati</taxon>
        <taxon>Bacillota</taxon>
        <taxon>Bacilli</taxon>
        <taxon>Lactobacillales</taxon>
        <taxon>Lactobacillaceae</taxon>
        <taxon>Bombilactobacillus</taxon>
    </lineage>
</organism>
<comment type="subcellular location">
    <subcellularLocation>
        <location evidence="1">Membrane</location>
        <topology evidence="1">Multi-pass membrane protein</topology>
    </subcellularLocation>
</comment>
<dbReference type="EMBL" id="JABZEC010000005">
    <property type="protein sequence ID" value="NVY96729.1"/>
    <property type="molecule type" value="Genomic_DNA"/>
</dbReference>
<feature type="transmembrane region" description="Helical" evidence="5">
    <location>
        <begin position="280"/>
        <end position="301"/>
    </location>
</feature>
<evidence type="ECO:0000256" key="2">
    <source>
        <dbReference type="ARBA" id="ARBA00022692"/>
    </source>
</evidence>
<evidence type="ECO:0000256" key="1">
    <source>
        <dbReference type="ARBA" id="ARBA00004141"/>
    </source>
</evidence>
<gene>
    <name evidence="7" type="ORF">HU830_06110</name>
</gene>
<sequence length="410" mass="46563">MKKLLVVAGETYWRQIKSWSFVLMILAPFFITLLSLGVGYLSEKMAAPDPKVSVLSSDPQIRQAVRQELKKSKIATTSQYKNLPAARQAARKDKIAGYLVIKEQKGKFEFQYASLHPLDNREKQTYLLLAQKFQLANNFQQAQLTPAQLQAIRQQPTFRQRSLQMKNSVNKDLNLISFMVLLFIMYTILLIYSTITAQEIASEKGTKIMEIIFSSTTAMKYFLGKLAGIAGVILTQIAVYILGGYLLYNLIPQIQQFRRLFRDNQHLIDQVVHNFWSWNLVYLVFGVLIYIVLSALCGALVTRPEDANKAVQPAMYLVMFGFFAAIILSQQPENLIVKILSYIPFLSSFFMPIRIINQTASTGENLISLALLVVSLFLMVLYIGRIYAGLILQTEELGLFKSLKRGLTIK</sequence>
<dbReference type="PANTHER" id="PTHR43471">
    <property type="entry name" value="ABC TRANSPORTER PERMEASE"/>
    <property type="match status" value="1"/>
</dbReference>
<dbReference type="GO" id="GO:0016020">
    <property type="term" value="C:membrane"/>
    <property type="evidence" value="ECO:0007669"/>
    <property type="project" value="UniProtKB-SubCell"/>
</dbReference>
<proteinExistence type="predicted"/>
<keyword evidence="4 5" id="KW-0472">Membrane</keyword>
<feature type="transmembrane region" description="Helical" evidence="5">
    <location>
        <begin position="21"/>
        <end position="41"/>
    </location>
</feature>
<evidence type="ECO:0000256" key="4">
    <source>
        <dbReference type="ARBA" id="ARBA00023136"/>
    </source>
</evidence>
<feature type="domain" description="ABC-2 type transporter transmembrane" evidence="6">
    <location>
        <begin position="19"/>
        <end position="381"/>
    </location>
</feature>
<feature type="transmembrane region" description="Helical" evidence="5">
    <location>
        <begin position="175"/>
        <end position="201"/>
    </location>
</feature>
<feature type="transmembrane region" description="Helical" evidence="5">
    <location>
        <begin position="313"/>
        <end position="329"/>
    </location>
</feature>
<dbReference type="InterPro" id="IPR013525">
    <property type="entry name" value="ABC2_TM"/>
</dbReference>